<evidence type="ECO:0000259" key="1">
    <source>
        <dbReference type="Pfam" id="PF07796"/>
    </source>
</evidence>
<comment type="caution">
    <text evidence="2">The sequence shown here is derived from an EMBL/GenBank/DDBJ whole genome shotgun (WGS) entry which is preliminary data.</text>
</comment>
<dbReference type="Pfam" id="PF07796">
    <property type="entry name" value="DUF1638"/>
    <property type="match status" value="1"/>
</dbReference>
<proteinExistence type="predicted"/>
<keyword evidence="3" id="KW-1185">Reference proteome</keyword>
<dbReference type="AlphaFoldDB" id="A0A5C5Z4Z2"/>
<evidence type="ECO:0000313" key="2">
    <source>
        <dbReference type="EMBL" id="TWT82126.1"/>
    </source>
</evidence>
<dbReference type="EMBL" id="SJPJ01000001">
    <property type="protein sequence ID" value="TWT82126.1"/>
    <property type="molecule type" value="Genomic_DNA"/>
</dbReference>
<feature type="domain" description="DUF1638" evidence="1">
    <location>
        <begin position="36"/>
        <end position="219"/>
    </location>
</feature>
<sequence>MNPPNERRIVLSCKIFEREIEQALERAKGNIDVEYLTLGLHCGTADEARLGIQAAVDSVSSEAYDTVLVGYGLCNFGIRGLVARDLPLVIPRSHDCISFLFGSRDRYIAFFQEQPDSYFLTSGWVDGMAEGIVGPDKTVLGSQLGLNGELSELIEKYGEDNGRYLYDQLKPRQYAQRVYVTSGCENEEELIERAREEAEQHNCPLQVVQGDTVLLERFLNGPWDEENFLITPPGKQVAVVHDDRMIDWSDLD</sequence>
<name>A0A5C5Z4Z2_9BACT</name>
<gene>
    <name evidence="2" type="ORF">CA13_35870</name>
</gene>
<dbReference type="InterPro" id="IPR012437">
    <property type="entry name" value="DUF1638"/>
</dbReference>
<dbReference type="Proteomes" id="UP000315010">
    <property type="component" value="Unassembled WGS sequence"/>
</dbReference>
<evidence type="ECO:0000313" key="3">
    <source>
        <dbReference type="Proteomes" id="UP000315010"/>
    </source>
</evidence>
<organism evidence="2 3">
    <name type="scientific">Novipirellula herctigrandis</name>
    <dbReference type="NCBI Taxonomy" id="2527986"/>
    <lineage>
        <taxon>Bacteria</taxon>
        <taxon>Pseudomonadati</taxon>
        <taxon>Planctomycetota</taxon>
        <taxon>Planctomycetia</taxon>
        <taxon>Pirellulales</taxon>
        <taxon>Pirellulaceae</taxon>
        <taxon>Novipirellula</taxon>
    </lineage>
</organism>
<reference evidence="2 3" key="1">
    <citation type="submission" date="2019-02" db="EMBL/GenBank/DDBJ databases">
        <title>Deep-cultivation of Planctomycetes and their phenomic and genomic characterization uncovers novel biology.</title>
        <authorList>
            <person name="Wiegand S."/>
            <person name="Jogler M."/>
            <person name="Boedeker C."/>
            <person name="Pinto D."/>
            <person name="Vollmers J."/>
            <person name="Rivas-Marin E."/>
            <person name="Kohn T."/>
            <person name="Peeters S.H."/>
            <person name="Heuer A."/>
            <person name="Rast P."/>
            <person name="Oberbeckmann S."/>
            <person name="Bunk B."/>
            <person name="Jeske O."/>
            <person name="Meyerdierks A."/>
            <person name="Storesund J.E."/>
            <person name="Kallscheuer N."/>
            <person name="Luecker S."/>
            <person name="Lage O.M."/>
            <person name="Pohl T."/>
            <person name="Merkel B.J."/>
            <person name="Hornburger P."/>
            <person name="Mueller R.-W."/>
            <person name="Bruemmer F."/>
            <person name="Labrenz M."/>
            <person name="Spormann A.M."/>
            <person name="Op Den Camp H."/>
            <person name="Overmann J."/>
            <person name="Amann R."/>
            <person name="Jetten M.S.M."/>
            <person name="Mascher T."/>
            <person name="Medema M.H."/>
            <person name="Devos D.P."/>
            <person name="Kaster A.-K."/>
            <person name="Ovreas L."/>
            <person name="Rohde M."/>
            <person name="Galperin M.Y."/>
            <person name="Jogler C."/>
        </authorList>
    </citation>
    <scope>NUCLEOTIDE SEQUENCE [LARGE SCALE GENOMIC DNA]</scope>
    <source>
        <strain evidence="2 3">CA13</strain>
    </source>
</reference>
<protein>
    <recommendedName>
        <fullName evidence="1">DUF1638 domain-containing protein</fullName>
    </recommendedName>
</protein>
<dbReference type="RefSeq" id="WP_419194456.1">
    <property type="nucleotide sequence ID" value="NZ_SJPJ01000001.1"/>
</dbReference>
<accession>A0A5C5Z4Z2</accession>